<dbReference type="Proteomes" id="UP000242222">
    <property type="component" value="Unassembled WGS sequence"/>
</dbReference>
<evidence type="ECO:0000256" key="1">
    <source>
        <dbReference type="ARBA" id="ARBA00004651"/>
    </source>
</evidence>
<dbReference type="Pfam" id="PF01311">
    <property type="entry name" value="Bac_export_1"/>
    <property type="match status" value="1"/>
</dbReference>
<feature type="transmembrane region" description="Helical" evidence="7">
    <location>
        <begin position="210"/>
        <end position="233"/>
    </location>
</feature>
<keyword evidence="5 7" id="KW-1133">Transmembrane helix</keyword>
<dbReference type="PRINTS" id="PR00953">
    <property type="entry name" value="TYPE3IMRPROT"/>
</dbReference>
<dbReference type="EMBL" id="FOVC01000013">
    <property type="protein sequence ID" value="SFN66658.1"/>
    <property type="molecule type" value="Genomic_DNA"/>
</dbReference>
<dbReference type="InterPro" id="IPR002010">
    <property type="entry name" value="T3SS_IM_R"/>
</dbReference>
<keyword evidence="9" id="KW-1185">Reference proteome</keyword>
<reference evidence="9" key="1">
    <citation type="submission" date="2016-10" db="EMBL/GenBank/DDBJ databases">
        <authorList>
            <person name="Varghese N."/>
            <person name="Submissions S."/>
        </authorList>
    </citation>
    <scope>NUCLEOTIDE SEQUENCE [LARGE SCALE GENOMIC DNA]</scope>
    <source>
        <strain evidence="9">N6PO6</strain>
    </source>
</reference>
<sequence length="254" mass="28644">MHYLASYFYFQHSVLIFVLAYTRLSIAFYMLPVLGRQVLSNFLIKNMLISLTIIGLWPCIRTVMIVEQSCIILLTKECIIGLMLAMTLCIPFWVVMGFGEIMDNQRGATISDSIDPVNGSQSSILSGFFNFTLGAIFFSSGGMKRVIAVMSQSYHVFPIGSSLGLIHWALVGRILQMLMQNSILLAAPVMLSMMLSEILLGVFSRYCPQLNAFSLSLTIKSFIVFFIFIYYGFDAFSEKTLQMFSLSAFQQFIF</sequence>
<feature type="transmembrane region" description="Helical" evidence="7">
    <location>
        <begin position="43"/>
        <end position="66"/>
    </location>
</feature>
<name>A0A1I5AW38_9GAMM</name>
<feature type="transmembrane region" description="Helical" evidence="7">
    <location>
        <begin position="183"/>
        <end position="203"/>
    </location>
</feature>
<dbReference type="GO" id="GO:0006605">
    <property type="term" value="P:protein targeting"/>
    <property type="evidence" value="ECO:0007669"/>
    <property type="project" value="UniProtKB-UniRule"/>
</dbReference>
<evidence type="ECO:0000256" key="6">
    <source>
        <dbReference type="ARBA" id="ARBA00023136"/>
    </source>
</evidence>
<dbReference type="NCBIfam" id="TIGR01401">
    <property type="entry name" value="fliR_like_III"/>
    <property type="match status" value="1"/>
</dbReference>
<dbReference type="InterPro" id="IPR006304">
    <property type="entry name" value="T3SS_SpaR/YscT"/>
</dbReference>
<evidence type="ECO:0000256" key="4">
    <source>
        <dbReference type="ARBA" id="ARBA00022692"/>
    </source>
</evidence>
<dbReference type="RefSeq" id="WP_092879530.1">
    <property type="nucleotide sequence ID" value="NZ_FOVC01000013.1"/>
</dbReference>
<keyword evidence="3 7" id="KW-1003">Cell membrane</keyword>
<evidence type="ECO:0000313" key="9">
    <source>
        <dbReference type="Proteomes" id="UP000242222"/>
    </source>
</evidence>
<evidence type="ECO:0000256" key="2">
    <source>
        <dbReference type="ARBA" id="ARBA00009772"/>
    </source>
</evidence>
<feature type="transmembrane region" description="Helical" evidence="7">
    <location>
        <begin position="7"/>
        <end position="31"/>
    </location>
</feature>
<comment type="similarity">
    <text evidence="2 7">Belongs to the FliR/MopE/SpaR family.</text>
</comment>
<keyword evidence="4 7" id="KW-0812">Transmembrane</keyword>
<dbReference type="PANTHER" id="PTHR30065:SF1">
    <property type="entry name" value="SURFACE PRESENTATION OF ANTIGENS PROTEIN SPAR"/>
    <property type="match status" value="1"/>
</dbReference>
<dbReference type="AlphaFoldDB" id="A0A1I5AW38"/>
<feature type="transmembrane region" description="Helical" evidence="7">
    <location>
        <begin position="154"/>
        <end position="171"/>
    </location>
</feature>
<protein>
    <submittedName>
        <fullName evidence="8">Type III secretion protein T</fullName>
    </submittedName>
</protein>
<dbReference type="OrthoDB" id="9807748at2"/>
<accession>A0A1I5AW38</accession>
<dbReference type="PANTHER" id="PTHR30065">
    <property type="entry name" value="FLAGELLAR BIOSYNTHETIC PROTEIN FLIR"/>
    <property type="match status" value="1"/>
</dbReference>
<evidence type="ECO:0000256" key="3">
    <source>
        <dbReference type="ARBA" id="ARBA00022475"/>
    </source>
</evidence>
<evidence type="ECO:0000256" key="5">
    <source>
        <dbReference type="ARBA" id="ARBA00022989"/>
    </source>
</evidence>
<evidence type="ECO:0000313" key="8">
    <source>
        <dbReference type="EMBL" id="SFN66658.1"/>
    </source>
</evidence>
<dbReference type="GO" id="GO:0005886">
    <property type="term" value="C:plasma membrane"/>
    <property type="evidence" value="ECO:0007669"/>
    <property type="project" value="UniProtKB-SubCell"/>
</dbReference>
<organism evidence="8 9">
    <name type="scientific">Izhakiella capsodis</name>
    <dbReference type="NCBI Taxonomy" id="1367852"/>
    <lineage>
        <taxon>Bacteria</taxon>
        <taxon>Pseudomonadati</taxon>
        <taxon>Pseudomonadota</taxon>
        <taxon>Gammaproteobacteria</taxon>
        <taxon>Enterobacterales</taxon>
        <taxon>Erwiniaceae</taxon>
        <taxon>Izhakiella</taxon>
    </lineage>
</organism>
<dbReference type="STRING" id="1367852.SAMN05216516_11349"/>
<proteinExistence type="inferred from homology"/>
<feature type="transmembrane region" description="Helical" evidence="7">
    <location>
        <begin position="78"/>
        <end position="102"/>
    </location>
</feature>
<evidence type="ECO:0000256" key="7">
    <source>
        <dbReference type="RuleBase" id="RU362072"/>
    </source>
</evidence>
<gene>
    <name evidence="8" type="ORF">SAMN05216516_11349</name>
</gene>
<comment type="subcellular location">
    <subcellularLocation>
        <location evidence="1 7">Cell membrane</location>
        <topology evidence="1 7">Multi-pass membrane protein</topology>
    </subcellularLocation>
</comment>
<keyword evidence="6 7" id="KW-0472">Membrane</keyword>